<dbReference type="InterPro" id="IPR012340">
    <property type="entry name" value="NA-bd_OB-fold"/>
</dbReference>
<feature type="domain" description="ABC transporter" evidence="6">
    <location>
        <begin position="4"/>
        <end position="236"/>
    </location>
</feature>
<keyword evidence="5 7" id="KW-0067">ATP-binding</keyword>
<dbReference type="Gene3D" id="3.40.50.300">
    <property type="entry name" value="P-loop containing nucleotide triphosphate hydrolases"/>
    <property type="match status" value="1"/>
</dbReference>
<dbReference type="GO" id="GO:0055052">
    <property type="term" value="C:ATP-binding cassette (ABC) transporter complex, substrate-binding subunit-containing"/>
    <property type="evidence" value="ECO:0007669"/>
    <property type="project" value="TreeGrafter"/>
</dbReference>
<reference evidence="8" key="1">
    <citation type="submission" date="2017-11" db="EMBL/GenBank/DDBJ databases">
        <authorList>
            <person name="Kuznetsova I."/>
            <person name="Sazanova A."/>
            <person name="Chirak E."/>
            <person name="Safronova V."/>
            <person name="Willems A."/>
        </authorList>
    </citation>
    <scope>NUCLEOTIDE SEQUENCE [LARGE SCALE GENOMIC DNA]</scope>
    <source>
        <strain evidence="8">PEPV15</strain>
    </source>
</reference>
<keyword evidence="3" id="KW-0813">Transport</keyword>
<dbReference type="OrthoDB" id="9767663at2"/>
<dbReference type="PANTHER" id="PTHR43875">
    <property type="entry name" value="MALTODEXTRIN IMPORT ATP-BINDING PROTEIN MSMX"/>
    <property type="match status" value="1"/>
</dbReference>
<dbReference type="RefSeq" id="WP_106718464.1">
    <property type="nucleotide sequence ID" value="NZ_JACHXT010000001.1"/>
</dbReference>
<evidence type="ECO:0000313" key="7">
    <source>
        <dbReference type="EMBL" id="PSH56041.1"/>
    </source>
</evidence>
<name>A0A2P7APA3_9HYPH</name>
<evidence type="ECO:0000313" key="8">
    <source>
        <dbReference type="Proteomes" id="UP000241158"/>
    </source>
</evidence>
<dbReference type="GO" id="GO:0140359">
    <property type="term" value="F:ABC-type transporter activity"/>
    <property type="evidence" value="ECO:0007669"/>
    <property type="project" value="InterPro"/>
</dbReference>
<accession>A0A2P7APA3</accession>
<dbReference type="Pfam" id="PF08402">
    <property type="entry name" value="TOBE_2"/>
    <property type="match status" value="1"/>
</dbReference>
<dbReference type="InterPro" id="IPR015855">
    <property type="entry name" value="ABC_transpr_MalK-like"/>
</dbReference>
<evidence type="ECO:0000256" key="5">
    <source>
        <dbReference type="ARBA" id="ARBA00022840"/>
    </source>
</evidence>
<dbReference type="SUPFAM" id="SSF52540">
    <property type="entry name" value="P-loop containing nucleoside triphosphate hydrolases"/>
    <property type="match status" value="1"/>
</dbReference>
<evidence type="ECO:0000256" key="3">
    <source>
        <dbReference type="ARBA" id="ARBA00022448"/>
    </source>
</evidence>
<proteinExistence type="inferred from homology"/>
<dbReference type="CDD" id="cd03301">
    <property type="entry name" value="ABC_MalK_N"/>
    <property type="match status" value="1"/>
</dbReference>
<gene>
    <name evidence="7" type="ORF">CU100_20685</name>
</gene>
<dbReference type="InterPro" id="IPR008995">
    <property type="entry name" value="Mo/tungstate-bd_C_term_dom"/>
</dbReference>
<dbReference type="SUPFAM" id="SSF50331">
    <property type="entry name" value="MOP-like"/>
    <property type="match status" value="1"/>
</dbReference>
<protein>
    <submittedName>
        <fullName evidence="7">ABC transporter ATP-binding protein</fullName>
    </submittedName>
</protein>
<dbReference type="EMBL" id="PGGN01000004">
    <property type="protein sequence ID" value="PSH56041.1"/>
    <property type="molecule type" value="Genomic_DNA"/>
</dbReference>
<dbReference type="GO" id="GO:0008643">
    <property type="term" value="P:carbohydrate transport"/>
    <property type="evidence" value="ECO:0007669"/>
    <property type="project" value="InterPro"/>
</dbReference>
<dbReference type="GO" id="GO:0005524">
    <property type="term" value="F:ATP binding"/>
    <property type="evidence" value="ECO:0007669"/>
    <property type="project" value="UniProtKB-KW"/>
</dbReference>
<sequence>MAEVILQGINKNFGETPAVSDLDLVIADGECVVLLGPTGAGKTTTLRLIAGLERPDHGRILIGGYDVAKEAPAGRDVAFVFQQYSLYPHLSVYDNLAFPLRSPARRLDKNEIDRRVREVARMVRIDHKLDNRSTRLSGGEMQRVAIGRALVRRPAIYLMDEPLSSLDAKLRADLRLELKRIQKELGSTLLYVTHDQIEAMTMADRIGILTEGRLAQIGTPREIYSNPANVHVAARLGQPHINLFPANLLPDSKIPAGTQTIGARTEHLDITLGGHVNAHVAWVEHLGDQNHLHIRLGDCKLTTLANPRLPVKPGDPIGLALRNPLYFGADGNRVV</sequence>
<dbReference type="InterPro" id="IPR013611">
    <property type="entry name" value="Transp-assoc_OB_typ2"/>
</dbReference>
<dbReference type="SMART" id="SM00382">
    <property type="entry name" value="AAA"/>
    <property type="match status" value="1"/>
</dbReference>
<evidence type="ECO:0000259" key="6">
    <source>
        <dbReference type="PROSITE" id="PS50893"/>
    </source>
</evidence>
<dbReference type="Proteomes" id="UP000241158">
    <property type="component" value="Unassembled WGS sequence"/>
</dbReference>
<comment type="subcellular location">
    <subcellularLocation>
        <location evidence="1">Cell inner membrane</location>
        <topology evidence="1">Peripheral membrane protein</topology>
    </subcellularLocation>
</comment>
<dbReference type="AlphaFoldDB" id="A0A2P7APA3"/>
<dbReference type="InterPro" id="IPR003439">
    <property type="entry name" value="ABC_transporter-like_ATP-bd"/>
</dbReference>
<dbReference type="InterPro" id="IPR027417">
    <property type="entry name" value="P-loop_NTPase"/>
</dbReference>
<comment type="similarity">
    <text evidence="2">Belongs to the ABC transporter superfamily.</text>
</comment>
<keyword evidence="8" id="KW-1185">Reference proteome</keyword>
<dbReference type="InterPro" id="IPR047641">
    <property type="entry name" value="ABC_transpr_MalK/UgpC-like"/>
</dbReference>
<evidence type="ECO:0000256" key="1">
    <source>
        <dbReference type="ARBA" id="ARBA00004417"/>
    </source>
</evidence>
<comment type="caution">
    <text evidence="7">The sequence shown here is derived from an EMBL/GenBank/DDBJ whole genome shotgun (WGS) entry which is preliminary data.</text>
</comment>
<keyword evidence="4" id="KW-0547">Nucleotide-binding</keyword>
<dbReference type="GO" id="GO:0016887">
    <property type="term" value="F:ATP hydrolysis activity"/>
    <property type="evidence" value="ECO:0007669"/>
    <property type="project" value="InterPro"/>
</dbReference>
<dbReference type="InterPro" id="IPR017871">
    <property type="entry name" value="ABC_transporter-like_CS"/>
</dbReference>
<organism evidence="7 8">
    <name type="scientific">Phyllobacterium endophyticum</name>
    <dbReference type="NCBI Taxonomy" id="1149773"/>
    <lineage>
        <taxon>Bacteria</taxon>
        <taxon>Pseudomonadati</taxon>
        <taxon>Pseudomonadota</taxon>
        <taxon>Alphaproteobacteria</taxon>
        <taxon>Hyphomicrobiales</taxon>
        <taxon>Phyllobacteriaceae</taxon>
        <taxon>Phyllobacterium</taxon>
    </lineage>
</organism>
<evidence type="ECO:0000256" key="2">
    <source>
        <dbReference type="ARBA" id="ARBA00005417"/>
    </source>
</evidence>
<dbReference type="PROSITE" id="PS00211">
    <property type="entry name" value="ABC_TRANSPORTER_1"/>
    <property type="match status" value="1"/>
</dbReference>
<dbReference type="PROSITE" id="PS50893">
    <property type="entry name" value="ABC_TRANSPORTER_2"/>
    <property type="match status" value="1"/>
</dbReference>
<evidence type="ECO:0000256" key="4">
    <source>
        <dbReference type="ARBA" id="ARBA00022741"/>
    </source>
</evidence>
<dbReference type="Gene3D" id="2.40.50.140">
    <property type="entry name" value="Nucleic acid-binding proteins"/>
    <property type="match status" value="1"/>
</dbReference>
<dbReference type="PANTHER" id="PTHR43875:SF1">
    <property type="entry name" value="OSMOPROTECTIVE COMPOUNDS UPTAKE ATP-BINDING PROTEIN GGTA"/>
    <property type="match status" value="1"/>
</dbReference>
<dbReference type="FunFam" id="3.40.50.300:FF:000042">
    <property type="entry name" value="Maltose/maltodextrin ABC transporter, ATP-binding protein"/>
    <property type="match status" value="1"/>
</dbReference>
<dbReference type="Pfam" id="PF00005">
    <property type="entry name" value="ABC_tran"/>
    <property type="match status" value="1"/>
</dbReference>
<dbReference type="InterPro" id="IPR003593">
    <property type="entry name" value="AAA+_ATPase"/>
</dbReference>